<reference evidence="1 2" key="1">
    <citation type="submission" date="2022-01" db="EMBL/GenBank/DDBJ databases">
        <authorList>
            <person name="Xiong W."/>
            <person name="Schranz E."/>
        </authorList>
    </citation>
    <scope>NUCLEOTIDE SEQUENCE [LARGE SCALE GENOMIC DNA]</scope>
</reference>
<gene>
    <name evidence="1" type="ORF">LVIROSA_LOCUS37225</name>
</gene>
<sequence length="342" mass="39410">MDVAVIDWKDSKFEKDILYEDINAPHWIDFSSHDPPVDDEARGIHKAPLNFRAQEAAIVAAHGNMVDFQRRNSNSYIFYHYPYGHWLPEKLHNALRGTGFYQKAHMEIKKADGNGAVIAEQLSLLTSELIIEILSRTSLQTFATVRCTNKYYGNLTYNNYVLHNYNRRNNVVCGIIVQQKKPWRNIERQFVPSSGSNNLDIDWLPHTCTILASSLCGLLLAESYDPDEYISKILFVIKPTTTDAKWIHFPTSEYTATKFALVVISSNPLHFKVIRLLYTKPSDMPKEKVDYDYYNIELFSSITWQWREFQNVQLPSSVYPVFDEAVTCGGVVYFLLSNDTIL</sequence>
<protein>
    <recommendedName>
        <fullName evidence="3">F-box domain-containing protein</fullName>
    </recommendedName>
</protein>
<dbReference type="InterPro" id="IPR055290">
    <property type="entry name" value="At3g26010-like"/>
</dbReference>
<proteinExistence type="predicted"/>
<dbReference type="Proteomes" id="UP001157418">
    <property type="component" value="Unassembled WGS sequence"/>
</dbReference>
<organism evidence="1 2">
    <name type="scientific">Lactuca virosa</name>
    <dbReference type="NCBI Taxonomy" id="75947"/>
    <lineage>
        <taxon>Eukaryota</taxon>
        <taxon>Viridiplantae</taxon>
        <taxon>Streptophyta</taxon>
        <taxon>Embryophyta</taxon>
        <taxon>Tracheophyta</taxon>
        <taxon>Spermatophyta</taxon>
        <taxon>Magnoliopsida</taxon>
        <taxon>eudicotyledons</taxon>
        <taxon>Gunneridae</taxon>
        <taxon>Pentapetalae</taxon>
        <taxon>asterids</taxon>
        <taxon>campanulids</taxon>
        <taxon>Asterales</taxon>
        <taxon>Asteraceae</taxon>
        <taxon>Cichorioideae</taxon>
        <taxon>Cichorieae</taxon>
        <taxon>Lactucinae</taxon>
        <taxon>Lactuca</taxon>
    </lineage>
</organism>
<keyword evidence="2" id="KW-1185">Reference proteome</keyword>
<dbReference type="InterPro" id="IPR036047">
    <property type="entry name" value="F-box-like_dom_sf"/>
</dbReference>
<evidence type="ECO:0000313" key="2">
    <source>
        <dbReference type="Proteomes" id="UP001157418"/>
    </source>
</evidence>
<dbReference type="AlphaFoldDB" id="A0AAU9PNE4"/>
<dbReference type="EMBL" id="CAKMRJ010005745">
    <property type="protein sequence ID" value="CAH1451895.1"/>
    <property type="molecule type" value="Genomic_DNA"/>
</dbReference>
<dbReference type="SUPFAM" id="SSF81383">
    <property type="entry name" value="F-box domain"/>
    <property type="match status" value="1"/>
</dbReference>
<dbReference type="PANTHER" id="PTHR35546">
    <property type="entry name" value="F-BOX PROTEIN INTERACTION DOMAIN PROTEIN-RELATED"/>
    <property type="match status" value="1"/>
</dbReference>
<comment type="caution">
    <text evidence="1">The sequence shown here is derived from an EMBL/GenBank/DDBJ whole genome shotgun (WGS) entry which is preliminary data.</text>
</comment>
<accession>A0AAU9PNE4</accession>
<dbReference type="PANTHER" id="PTHR35546:SF124">
    <property type="entry name" value="F-BOX ASSOCIATED INTERACTION DOMAIN, F-BOX-LIKE DOMAIN SUPERFAMILY"/>
    <property type="match status" value="1"/>
</dbReference>
<evidence type="ECO:0000313" key="1">
    <source>
        <dbReference type="EMBL" id="CAH1451895.1"/>
    </source>
</evidence>
<evidence type="ECO:0008006" key="3">
    <source>
        <dbReference type="Google" id="ProtNLM"/>
    </source>
</evidence>
<name>A0AAU9PNE4_9ASTR</name>